<gene>
    <name evidence="1" type="ORF">EW146_g3322</name>
</gene>
<name>A0A4S4LYC3_9AGAM</name>
<keyword evidence="2" id="KW-1185">Reference proteome</keyword>
<dbReference type="Proteomes" id="UP000310158">
    <property type="component" value="Unassembled WGS sequence"/>
</dbReference>
<dbReference type="OrthoDB" id="3267648at2759"/>
<evidence type="ECO:0000313" key="1">
    <source>
        <dbReference type="EMBL" id="THH17495.1"/>
    </source>
</evidence>
<sequence>MHDLIKVTEVDGTASPRVYTSQDTAKKCFPLSSRPQNLRHLLAINMRPAHIPLKTSDDDDDMDGSLTWEAVLQRREEDFNSYHPVILENLRTVVSKDSTDPSRIDFVRFEGLNHREAPCASTWHALDGLLPRHLELKCGWDEHCDLSPLDELETKWPLESLTLTDACATPLSASCLGNISSLTLYFCSGVTISPSYNAGRALRRLRIEGNNVIDMFIGMSKRGIVDSVEEVRISNTNGGEEEYESSEFFEVLPRHTSIRSFDLAVSLRPHDPCYHALPLHLPPNIEHLRFRGPPETAGDLSNWLKCAKDPGWLPHLKTFSFHLDVELSDDRICKIYQGYPPPRPLTTEDRGRVQELLDAALQHHTGLRLVD</sequence>
<reference evidence="1 2" key="1">
    <citation type="submission" date="2019-02" db="EMBL/GenBank/DDBJ databases">
        <title>Genome sequencing of the rare red list fungi Bondarzewia mesenterica.</title>
        <authorList>
            <person name="Buettner E."/>
            <person name="Kellner H."/>
        </authorList>
    </citation>
    <scope>NUCLEOTIDE SEQUENCE [LARGE SCALE GENOMIC DNA]</scope>
    <source>
        <strain evidence="1 2">DSM 108281</strain>
    </source>
</reference>
<proteinExistence type="predicted"/>
<dbReference type="SUPFAM" id="SSF52047">
    <property type="entry name" value="RNI-like"/>
    <property type="match status" value="1"/>
</dbReference>
<protein>
    <submittedName>
        <fullName evidence="1">Uncharacterized protein</fullName>
    </submittedName>
</protein>
<dbReference type="Gene3D" id="3.80.10.10">
    <property type="entry name" value="Ribonuclease Inhibitor"/>
    <property type="match status" value="1"/>
</dbReference>
<organism evidence="1 2">
    <name type="scientific">Bondarzewia mesenterica</name>
    <dbReference type="NCBI Taxonomy" id="1095465"/>
    <lineage>
        <taxon>Eukaryota</taxon>
        <taxon>Fungi</taxon>
        <taxon>Dikarya</taxon>
        <taxon>Basidiomycota</taxon>
        <taxon>Agaricomycotina</taxon>
        <taxon>Agaricomycetes</taxon>
        <taxon>Russulales</taxon>
        <taxon>Bondarzewiaceae</taxon>
        <taxon>Bondarzewia</taxon>
    </lineage>
</organism>
<evidence type="ECO:0000313" key="2">
    <source>
        <dbReference type="Proteomes" id="UP000310158"/>
    </source>
</evidence>
<accession>A0A4S4LYC3</accession>
<comment type="caution">
    <text evidence="1">The sequence shown here is derived from an EMBL/GenBank/DDBJ whole genome shotgun (WGS) entry which is preliminary data.</text>
</comment>
<dbReference type="AlphaFoldDB" id="A0A4S4LYC3"/>
<dbReference type="InterPro" id="IPR032675">
    <property type="entry name" value="LRR_dom_sf"/>
</dbReference>
<dbReference type="EMBL" id="SGPL01000109">
    <property type="protein sequence ID" value="THH17495.1"/>
    <property type="molecule type" value="Genomic_DNA"/>
</dbReference>